<evidence type="ECO:0000256" key="2">
    <source>
        <dbReference type="ARBA" id="ARBA00022525"/>
    </source>
</evidence>
<dbReference type="SUPFAM" id="SSF100895">
    <property type="entry name" value="Kazal-type serine protease inhibitors"/>
    <property type="match status" value="1"/>
</dbReference>
<keyword evidence="5" id="KW-0732">Signal</keyword>
<dbReference type="RefSeq" id="XP_006975396.1">
    <property type="nucleotide sequence ID" value="XM_006975334.3"/>
</dbReference>
<dbReference type="InterPro" id="IPR002350">
    <property type="entry name" value="Kazal_dom"/>
</dbReference>
<reference evidence="7 8" key="1">
    <citation type="submission" date="2018-10" db="EMBL/GenBank/DDBJ databases">
        <title>Improved assembly of the deer mouse Peromyscus maniculatus genome.</title>
        <authorList>
            <person name="Lassance J.-M."/>
            <person name="Hoekstra H.E."/>
        </authorList>
    </citation>
    <scope>NUCLEOTIDE SEQUENCE [LARGE SCALE GENOMIC DNA]</scope>
</reference>
<dbReference type="CDD" id="cd01327">
    <property type="entry name" value="KAZAL_PSTI"/>
    <property type="match status" value="1"/>
</dbReference>
<feature type="domain" description="Kazal-like" evidence="6">
    <location>
        <begin position="31"/>
        <end position="86"/>
    </location>
</feature>
<dbReference type="PROSITE" id="PS51465">
    <property type="entry name" value="KAZAL_2"/>
    <property type="match status" value="1"/>
</dbReference>
<feature type="signal peptide" evidence="5">
    <location>
        <begin position="1"/>
        <end position="21"/>
    </location>
</feature>
<dbReference type="GeneID" id="102919972"/>
<keyword evidence="8" id="KW-1185">Reference proteome</keyword>
<dbReference type="CTD" id="27290"/>
<dbReference type="PANTHER" id="PTHR21312:SF28">
    <property type="entry name" value="OVOINHIBITOR-RELATED"/>
    <property type="match status" value="1"/>
</dbReference>
<name>A0A6I9L9Q0_PERMB</name>
<dbReference type="Gene3D" id="3.30.60.30">
    <property type="match status" value="1"/>
</dbReference>
<dbReference type="Pfam" id="PF00050">
    <property type="entry name" value="Kazal_1"/>
    <property type="match status" value="1"/>
</dbReference>
<protein>
    <submittedName>
        <fullName evidence="7">Serine peptidase inhibitor, Kazal type 4</fullName>
    </submittedName>
</protein>
<reference evidence="7" key="2">
    <citation type="submission" date="2025-08" db="UniProtKB">
        <authorList>
            <consortium name="Ensembl"/>
        </authorList>
    </citation>
    <scope>IDENTIFICATION</scope>
</reference>
<feature type="chain" id="PRO_5044635071" evidence="5">
    <location>
        <begin position="22"/>
        <end position="86"/>
    </location>
</feature>
<dbReference type="PROSITE" id="PS00282">
    <property type="entry name" value="KAZAL_1"/>
    <property type="match status" value="1"/>
</dbReference>
<organism evidence="7 8">
    <name type="scientific">Peromyscus maniculatus bairdii</name>
    <name type="common">Prairie deer mouse</name>
    <dbReference type="NCBI Taxonomy" id="230844"/>
    <lineage>
        <taxon>Eukaryota</taxon>
        <taxon>Metazoa</taxon>
        <taxon>Chordata</taxon>
        <taxon>Craniata</taxon>
        <taxon>Vertebrata</taxon>
        <taxon>Euteleostomi</taxon>
        <taxon>Mammalia</taxon>
        <taxon>Eutheria</taxon>
        <taxon>Euarchontoglires</taxon>
        <taxon>Glires</taxon>
        <taxon>Rodentia</taxon>
        <taxon>Myomorpha</taxon>
        <taxon>Muroidea</taxon>
        <taxon>Cricetidae</taxon>
        <taxon>Neotominae</taxon>
        <taxon>Peromyscus</taxon>
    </lineage>
</organism>
<dbReference type="InterPro" id="IPR036058">
    <property type="entry name" value="Kazal_dom_sf"/>
</dbReference>
<dbReference type="Ensembl" id="ENSPEMT00000022072.2">
    <property type="protein sequence ID" value="ENSPEMP00000017748.1"/>
    <property type="gene ID" value="ENSPEMG00000016566.2"/>
</dbReference>
<evidence type="ECO:0000256" key="1">
    <source>
        <dbReference type="ARBA" id="ARBA00004613"/>
    </source>
</evidence>
<dbReference type="SMART" id="SM00280">
    <property type="entry name" value="KAZAL"/>
    <property type="match status" value="1"/>
</dbReference>
<dbReference type="Proteomes" id="UP000694547">
    <property type="component" value="Chromosome 2"/>
</dbReference>
<accession>A0A6I9L9Q0</accession>
<evidence type="ECO:0000313" key="8">
    <source>
        <dbReference type="Proteomes" id="UP000694547"/>
    </source>
</evidence>
<dbReference type="GeneTree" id="ENSGT00530000064269"/>
<dbReference type="OrthoDB" id="126772at2759"/>
<evidence type="ECO:0000256" key="4">
    <source>
        <dbReference type="ARBA" id="ARBA00023157"/>
    </source>
</evidence>
<dbReference type="PANTHER" id="PTHR21312">
    <property type="entry name" value="SERINE PROTEASE INHIBITOR"/>
    <property type="match status" value="1"/>
</dbReference>
<reference evidence="7" key="3">
    <citation type="submission" date="2025-09" db="UniProtKB">
        <authorList>
            <consortium name="Ensembl"/>
        </authorList>
    </citation>
    <scope>IDENTIFICATION</scope>
</reference>
<evidence type="ECO:0000256" key="3">
    <source>
        <dbReference type="ARBA" id="ARBA00022690"/>
    </source>
</evidence>
<evidence type="ECO:0000313" key="7">
    <source>
        <dbReference type="Ensembl" id="ENSPEMP00000017748.1"/>
    </source>
</evidence>
<keyword evidence="4" id="KW-1015">Disulfide bond</keyword>
<gene>
    <name evidence="7" type="primary">Spink4</name>
</gene>
<dbReference type="GO" id="GO:0005576">
    <property type="term" value="C:extracellular region"/>
    <property type="evidence" value="ECO:0007669"/>
    <property type="project" value="UniProtKB-SubCell"/>
</dbReference>
<evidence type="ECO:0000256" key="5">
    <source>
        <dbReference type="SAM" id="SignalP"/>
    </source>
</evidence>
<dbReference type="GO" id="GO:0030414">
    <property type="term" value="F:peptidase inhibitor activity"/>
    <property type="evidence" value="ECO:0007669"/>
    <property type="project" value="UniProtKB-KW"/>
</dbReference>
<keyword evidence="2" id="KW-0964">Secreted</keyword>
<sequence>MALHLWMVTLTLAAFLAMDRGVQVGAQRRISPKMPICEHMAESPKCPQTPKPICGTDGVTYRNECHLCVTRIKTQQDIQIKKDGKC</sequence>
<evidence type="ECO:0000259" key="6">
    <source>
        <dbReference type="PROSITE" id="PS51465"/>
    </source>
</evidence>
<keyword evidence="3" id="KW-0646">Protease inhibitor</keyword>
<proteinExistence type="predicted"/>
<dbReference type="AlphaFoldDB" id="A0A6I9L9Q0"/>
<comment type="subcellular location">
    <subcellularLocation>
        <location evidence="1">Secreted</location>
    </subcellularLocation>
</comment>